<comment type="caution">
    <text evidence="2">The sequence shown here is derived from an EMBL/GenBank/DDBJ whole genome shotgun (WGS) entry which is preliminary data.</text>
</comment>
<dbReference type="EC" id="2.3.1.267" evidence="2"/>
<dbReference type="Pfam" id="PF13302">
    <property type="entry name" value="Acetyltransf_3"/>
    <property type="match status" value="1"/>
</dbReference>
<dbReference type="PANTHER" id="PTHR43792">
    <property type="entry name" value="GNAT FAMILY, PUTATIVE (AFU_ORTHOLOGUE AFUA_3G00765)-RELATED-RELATED"/>
    <property type="match status" value="1"/>
</dbReference>
<dbReference type="Gene3D" id="3.40.630.30">
    <property type="match status" value="1"/>
</dbReference>
<accession>A0ABS4GC64</accession>
<name>A0ABS4GC64_9FIRM</name>
<dbReference type="InterPro" id="IPR016181">
    <property type="entry name" value="Acyl_CoA_acyltransferase"/>
</dbReference>
<dbReference type="Proteomes" id="UP001519342">
    <property type="component" value="Unassembled WGS sequence"/>
</dbReference>
<dbReference type="GO" id="GO:0008999">
    <property type="term" value="F:protein-N-terminal-alanine acetyltransferase activity"/>
    <property type="evidence" value="ECO:0007669"/>
    <property type="project" value="UniProtKB-EC"/>
</dbReference>
<keyword evidence="2" id="KW-0808">Transferase</keyword>
<evidence type="ECO:0000259" key="1">
    <source>
        <dbReference type="PROSITE" id="PS51186"/>
    </source>
</evidence>
<organism evidence="2 3">
    <name type="scientific">Sedimentibacter acidaminivorans</name>
    <dbReference type="NCBI Taxonomy" id="913099"/>
    <lineage>
        <taxon>Bacteria</taxon>
        <taxon>Bacillati</taxon>
        <taxon>Bacillota</taxon>
        <taxon>Tissierellia</taxon>
        <taxon>Sedimentibacter</taxon>
    </lineage>
</organism>
<keyword evidence="3" id="KW-1185">Reference proteome</keyword>
<dbReference type="SUPFAM" id="SSF55729">
    <property type="entry name" value="Acyl-CoA N-acyltransferases (Nat)"/>
    <property type="match status" value="1"/>
</dbReference>
<proteinExistence type="predicted"/>
<reference evidence="2 3" key="1">
    <citation type="submission" date="2021-03" db="EMBL/GenBank/DDBJ databases">
        <title>Genomic Encyclopedia of Type Strains, Phase IV (KMG-IV): sequencing the most valuable type-strain genomes for metagenomic binning, comparative biology and taxonomic classification.</title>
        <authorList>
            <person name="Goeker M."/>
        </authorList>
    </citation>
    <scope>NUCLEOTIDE SEQUENCE [LARGE SCALE GENOMIC DNA]</scope>
    <source>
        <strain evidence="2 3">DSM 24004</strain>
    </source>
</reference>
<dbReference type="PANTHER" id="PTHR43792:SF1">
    <property type="entry name" value="N-ACETYLTRANSFERASE DOMAIN-CONTAINING PROTEIN"/>
    <property type="match status" value="1"/>
</dbReference>
<keyword evidence="2" id="KW-0012">Acyltransferase</keyword>
<sequence>MITPILESKRIILRPLSVNDAEDIYKKWTSDSEVAKFMIWDVHKSINETIEWLKMEVQNVDKEHHYIWGFVLKETGELFGSGGINFKKELGCYELGYSIMKKYWGQGMTTEAGKVILDFALNTLGEKKFFCKHAVDNIGSKKVMTKLGFEYFKDSSYFSLSGEKHFLSKDYYLNCK</sequence>
<dbReference type="EMBL" id="JAGGKS010000002">
    <property type="protein sequence ID" value="MBP1925254.1"/>
    <property type="molecule type" value="Genomic_DNA"/>
</dbReference>
<dbReference type="InterPro" id="IPR051531">
    <property type="entry name" value="N-acetyltransferase"/>
</dbReference>
<feature type="domain" description="N-acetyltransferase" evidence="1">
    <location>
        <begin position="11"/>
        <end position="176"/>
    </location>
</feature>
<dbReference type="InterPro" id="IPR000182">
    <property type="entry name" value="GNAT_dom"/>
</dbReference>
<dbReference type="RefSeq" id="WP_209510979.1">
    <property type="nucleotide sequence ID" value="NZ_JAGGKS010000002.1"/>
</dbReference>
<protein>
    <submittedName>
        <fullName evidence="2">Ribosomal-protein-alanine N-acetyltransferase</fullName>
        <ecNumber evidence="2">2.3.1.267</ecNumber>
    </submittedName>
</protein>
<dbReference type="PROSITE" id="PS51186">
    <property type="entry name" value="GNAT"/>
    <property type="match status" value="1"/>
</dbReference>
<evidence type="ECO:0000313" key="2">
    <source>
        <dbReference type="EMBL" id="MBP1925254.1"/>
    </source>
</evidence>
<gene>
    <name evidence="2" type="ORF">J2Z76_001111</name>
</gene>
<evidence type="ECO:0000313" key="3">
    <source>
        <dbReference type="Proteomes" id="UP001519342"/>
    </source>
</evidence>